<accession>A0A1F5PJ58</accession>
<dbReference type="Gene3D" id="1.10.1270.10">
    <property type="entry name" value="TrpR-like"/>
    <property type="match status" value="1"/>
</dbReference>
<evidence type="ECO:0000313" key="2">
    <source>
        <dbReference type="Proteomes" id="UP000177682"/>
    </source>
</evidence>
<dbReference type="InterPro" id="IPR010921">
    <property type="entry name" value="Trp_repressor/repl_initiator"/>
</dbReference>
<evidence type="ECO:0008006" key="3">
    <source>
        <dbReference type="Google" id="ProtNLM"/>
    </source>
</evidence>
<name>A0A1F5PJ58_9BACT</name>
<dbReference type="Proteomes" id="UP000177682">
    <property type="component" value="Unassembled WGS sequence"/>
</dbReference>
<dbReference type="GO" id="GO:0003700">
    <property type="term" value="F:DNA-binding transcription factor activity"/>
    <property type="evidence" value="ECO:0007669"/>
    <property type="project" value="InterPro"/>
</dbReference>
<dbReference type="InterPro" id="IPR000831">
    <property type="entry name" value="Trp_repress"/>
</dbReference>
<evidence type="ECO:0000313" key="1">
    <source>
        <dbReference type="EMBL" id="OGE89988.1"/>
    </source>
</evidence>
<dbReference type="InterPro" id="IPR038116">
    <property type="entry name" value="TrpR-like_sf"/>
</dbReference>
<organism evidence="1 2">
    <name type="scientific">Candidatus Doudnabacteria bacterium RIFCSPHIGHO2_12_FULL_48_16</name>
    <dbReference type="NCBI Taxonomy" id="1817838"/>
    <lineage>
        <taxon>Bacteria</taxon>
        <taxon>Candidatus Doudnaibacteriota</taxon>
    </lineage>
</organism>
<dbReference type="EMBL" id="MFEY01000007">
    <property type="protein sequence ID" value="OGE89988.1"/>
    <property type="molecule type" value="Genomic_DNA"/>
</dbReference>
<sequence length="115" mass="13312">MAKLSKLGLDPKDFGLYVNNLGAAFALMDSKDDIQLLFKDMFTHTEYKMFAKRLEIARRLLEAQKYDQISEELHVTQGTIAQVSNILAQKGNGYRKAHDKLNRLDRSRQRKIIKK</sequence>
<gene>
    <name evidence="1" type="ORF">A3E29_02650</name>
</gene>
<reference evidence="1 2" key="1">
    <citation type="journal article" date="2016" name="Nat. Commun.">
        <title>Thousands of microbial genomes shed light on interconnected biogeochemical processes in an aquifer system.</title>
        <authorList>
            <person name="Anantharaman K."/>
            <person name="Brown C.T."/>
            <person name="Hug L.A."/>
            <person name="Sharon I."/>
            <person name="Castelle C.J."/>
            <person name="Probst A.J."/>
            <person name="Thomas B.C."/>
            <person name="Singh A."/>
            <person name="Wilkins M.J."/>
            <person name="Karaoz U."/>
            <person name="Brodie E.L."/>
            <person name="Williams K.H."/>
            <person name="Hubbard S.S."/>
            <person name="Banfield J.F."/>
        </authorList>
    </citation>
    <scope>NUCLEOTIDE SEQUENCE [LARGE SCALE GENOMIC DNA]</scope>
</reference>
<proteinExistence type="predicted"/>
<dbReference type="GO" id="GO:0043565">
    <property type="term" value="F:sequence-specific DNA binding"/>
    <property type="evidence" value="ECO:0007669"/>
    <property type="project" value="InterPro"/>
</dbReference>
<dbReference type="SUPFAM" id="SSF48295">
    <property type="entry name" value="TrpR-like"/>
    <property type="match status" value="1"/>
</dbReference>
<dbReference type="AlphaFoldDB" id="A0A1F5PJ58"/>
<protein>
    <recommendedName>
        <fullName evidence="3">TrpR like protein, YerC/YecD</fullName>
    </recommendedName>
</protein>
<comment type="caution">
    <text evidence="1">The sequence shown here is derived from an EMBL/GenBank/DDBJ whole genome shotgun (WGS) entry which is preliminary data.</text>
</comment>
<dbReference type="Pfam" id="PF01371">
    <property type="entry name" value="Trp_repressor"/>
    <property type="match status" value="1"/>
</dbReference>